<feature type="transmembrane region" description="Helical" evidence="1">
    <location>
        <begin position="177"/>
        <end position="196"/>
    </location>
</feature>
<feature type="transmembrane region" description="Helical" evidence="1">
    <location>
        <begin position="551"/>
        <end position="567"/>
    </location>
</feature>
<feature type="transmembrane region" description="Helical" evidence="1">
    <location>
        <begin position="254"/>
        <end position="278"/>
    </location>
</feature>
<feature type="transmembrane region" description="Helical" evidence="1">
    <location>
        <begin position="151"/>
        <end position="171"/>
    </location>
</feature>
<feature type="transmembrane region" description="Helical" evidence="1">
    <location>
        <begin position="345"/>
        <end position="363"/>
    </location>
</feature>
<keyword evidence="4" id="KW-1185">Reference proteome</keyword>
<feature type="transmembrane region" description="Helical" evidence="1">
    <location>
        <begin position="321"/>
        <end position="339"/>
    </location>
</feature>
<evidence type="ECO:0000313" key="4">
    <source>
        <dbReference type="Proteomes" id="UP000503011"/>
    </source>
</evidence>
<keyword evidence="1" id="KW-1133">Transmembrane helix</keyword>
<feature type="chain" id="PRO_5026052889" evidence="2">
    <location>
        <begin position="22"/>
        <end position="686"/>
    </location>
</feature>
<keyword evidence="1" id="KW-0812">Transmembrane</keyword>
<feature type="transmembrane region" description="Helical" evidence="1">
    <location>
        <begin position="627"/>
        <end position="645"/>
    </location>
</feature>
<sequence>MALLAPFAVGMAAANAVGAVAASLPAWQGGSGAGAPFGWQVPFAVVLGTAALVLAVPDGWRRGVAVAGAGVALLGLPVPWWVLVPLELAAAAVLVLGLSRRAPAGPVAAVLAGHAVAVSLLHPWSAAAALGALAATGAAALATGEGAVRRVAFAVGLVAWPAAAACAVLAAGADQPWPARAGLVAAALLLPPVAVLGGRAARPYAVAALAVAVSGAALWPDLAGTGDPTGLYPALGVLVLAAGYRAVRPAGRGPLAAATAAHGLVLLTVLVPLSYVLFLEPYRWLDRIWSGAPDGAGGRVPTGGPAAVLLVAAALALVGRYAAAVLAGLAGAVAAVAAAGAPWPVVPGALLALGAAVALAFAVRGGGRWYGVPVGFLMAAPGLAGLLPARAATLAGLAFVVVAAAVAGAAGATAAARLGGWLVAAVAGGALAVASTLAAGMPLARAAYPLLAVAALALALAAWLRIRSRRAERGALDAAAYATAAAALLFTIGDARHAAAVCTLWAAAVAVRAVAPGETARRPLALVSAGSVLLAWWLLLGAERVAVTEAYTLPAALLALAAGHLALRGRPGIGSWVGYGPGLAVALLPSLASILAAEGQGGRRLLLGLGALLAVLAGAYERRQAPLVVGGAVLAALAVHEVLVWDLLPRWAYLAVGGLVLIAVAMTYERRLRDLRRLRGAIARMT</sequence>
<dbReference type="NCBIfam" id="NF047321">
    <property type="entry name" value="SCO7613_CTERM"/>
    <property type="match status" value="1"/>
</dbReference>
<feature type="transmembrane region" description="Helical" evidence="1">
    <location>
        <begin position="394"/>
        <end position="414"/>
    </location>
</feature>
<evidence type="ECO:0000256" key="2">
    <source>
        <dbReference type="SAM" id="SignalP"/>
    </source>
</evidence>
<feature type="transmembrane region" description="Helical" evidence="1">
    <location>
        <begin position="63"/>
        <end position="83"/>
    </location>
</feature>
<proteinExistence type="predicted"/>
<gene>
    <name evidence="3" type="ORF">Psuf_080910</name>
</gene>
<feature type="transmembrane region" description="Helical" evidence="1">
    <location>
        <begin position="124"/>
        <end position="144"/>
    </location>
</feature>
<protein>
    <submittedName>
        <fullName evidence="3">Uncharacterized protein</fullName>
    </submittedName>
</protein>
<feature type="transmembrane region" description="Helical" evidence="1">
    <location>
        <begin position="651"/>
        <end position="668"/>
    </location>
</feature>
<feature type="transmembrane region" description="Helical" evidence="1">
    <location>
        <begin position="579"/>
        <end position="597"/>
    </location>
</feature>
<feature type="transmembrane region" description="Helical" evidence="1">
    <location>
        <begin position="231"/>
        <end position="247"/>
    </location>
</feature>
<dbReference type="Proteomes" id="UP000503011">
    <property type="component" value="Chromosome"/>
</dbReference>
<dbReference type="AlphaFoldDB" id="A0A6F8YXV9"/>
<name>A0A6F8YXV9_9ACTN</name>
<evidence type="ECO:0000313" key="3">
    <source>
        <dbReference type="EMBL" id="BCB90778.1"/>
    </source>
</evidence>
<feature type="transmembrane region" description="Helical" evidence="1">
    <location>
        <begin position="498"/>
        <end position="515"/>
    </location>
</feature>
<feature type="transmembrane region" description="Helical" evidence="1">
    <location>
        <begin position="37"/>
        <end position="56"/>
    </location>
</feature>
<reference evidence="3 4" key="1">
    <citation type="submission" date="2020-03" db="EMBL/GenBank/DDBJ databases">
        <title>Whole genome shotgun sequence of Phytohabitans suffuscus NBRC 105367.</title>
        <authorList>
            <person name="Komaki H."/>
            <person name="Tamura T."/>
        </authorList>
    </citation>
    <scope>NUCLEOTIDE SEQUENCE [LARGE SCALE GENOMIC DNA]</scope>
    <source>
        <strain evidence="3 4">NBRC 105367</strain>
    </source>
</reference>
<feature type="transmembrane region" description="Helical" evidence="1">
    <location>
        <begin position="475"/>
        <end position="492"/>
    </location>
</feature>
<feature type="transmembrane region" description="Helical" evidence="1">
    <location>
        <begin position="370"/>
        <end position="388"/>
    </location>
</feature>
<dbReference type="InterPro" id="IPR058062">
    <property type="entry name" value="SCO7613_C"/>
</dbReference>
<feature type="transmembrane region" description="Helical" evidence="1">
    <location>
        <begin position="298"/>
        <end position="316"/>
    </location>
</feature>
<dbReference type="EMBL" id="AP022871">
    <property type="protein sequence ID" value="BCB90778.1"/>
    <property type="molecule type" value="Genomic_DNA"/>
</dbReference>
<feature type="transmembrane region" description="Helical" evidence="1">
    <location>
        <begin position="603"/>
        <end position="620"/>
    </location>
</feature>
<reference evidence="3 4" key="2">
    <citation type="submission" date="2020-03" db="EMBL/GenBank/DDBJ databases">
        <authorList>
            <person name="Ichikawa N."/>
            <person name="Kimura A."/>
            <person name="Kitahashi Y."/>
            <person name="Uohara A."/>
        </authorList>
    </citation>
    <scope>NUCLEOTIDE SEQUENCE [LARGE SCALE GENOMIC DNA]</scope>
    <source>
        <strain evidence="3 4">NBRC 105367</strain>
    </source>
</reference>
<evidence type="ECO:0000256" key="1">
    <source>
        <dbReference type="SAM" id="Phobius"/>
    </source>
</evidence>
<accession>A0A6F8YXV9</accession>
<dbReference type="KEGG" id="psuu:Psuf_080910"/>
<keyword evidence="1" id="KW-0472">Membrane</keyword>
<feature type="transmembrane region" description="Helical" evidence="1">
    <location>
        <begin position="446"/>
        <end position="463"/>
    </location>
</feature>
<organism evidence="3 4">
    <name type="scientific">Phytohabitans suffuscus</name>
    <dbReference type="NCBI Taxonomy" id="624315"/>
    <lineage>
        <taxon>Bacteria</taxon>
        <taxon>Bacillati</taxon>
        <taxon>Actinomycetota</taxon>
        <taxon>Actinomycetes</taxon>
        <taxon>Micromonosporales</taxon>
        <taxon>Micromonosporaceae</taxon>
    </lineage>
</organism>
<dbReference type="RefSeq" id="WP_173163201.1">
    <property type="nucleotide sequence ID" value="NZ_AP022871.1"/>
</dbReference>
<feature type="transmembrane region" description="Helical" evidence="1">
    <location>
        <begin position="522"/>
        <end position="539"/>
    </location>
</feature>
<feature type="signal peptide" evidence="2">
    <location>
        <begin position="1"/>
        <end position="21"/>
    </location>
</feature>
<keyword evidence="2" id="KW-0732">Signal</keyword>
<feature type="transmembrane region" description="Helical" evidence="1">
    <location>
        <begin position="203"/>
        <end position="219"/>
    </location>
</feature>
<feature type="transmembrane region" description="Helical" evidence="1">
    <location>
        <begin position="421"/>
        <end position="440"/>
    </location>
</feature>